<organism evidence="2">
    <name type="scientific">uncultured Rubrobacteraceae bacterium</name>
    <dbReference type="NCBI Taxonomy" id="349277"/>
    <lineage>
        <taxon>Bacteria</taxon>
        <taxon>Bacillati</taxon>
        <taxon>Actinomycetota</taxon>
        <taxon>Rubrobacteria</taxon>
        <taxon>Rubrobacterales</taxon>
        <taxon>Rubrobacteraceae</taxon>
        <taxon>environmental samples</taxon>
    </lineage>
</organism>
<accession>A0A6J4Q5E6</accession>
<protein>
    <submittedName>
        <fullName evidence="2">Uncharacterized protein</fullName>
    </submittedName>
</protein>
<feature type="compositionally biased region" description="Low complexity" evidence="1">
    <location>
        <begin position="49"/>
        <end position="69"/>
    </location>
</feature>
<feature type="region of interest" description="Disordered" evidence="1">
    <location>
        <begin position="1"/>
        <end position="189"/>
    </location>
</feature>
<evidence type="ECO:0000256" key="1">
    <source>
        <dbReference type="SAM" id="MobiDB-lite"/>
    </source>
</evidence>
<name>A0A6J4Q5E6_9ACTN</name>
<gene>
    <name evidence="2" type="ORF">AVDCRST_MAG78-1928</name>
</gene>
<feature type="non-terminal residue" evidence="2">
    <location>
        <position position="189"/>
    </location>
</feature>
<evidence type="ECO:0000313" key="2">
    <source>
        <dbReference type="EMBL" id="CAA9434489.1"/>
    </source>
</evidence>
<dbReference type="AlphaFoldDB" id="A0A6J4Q5E6"/>
<feature type="non-terminal residue" evidence="2">
    <location>
        <position position="1"/>
    </location>
</feature>
<feature type="compositionally biased region" description="Basic residues" evidence="1">
    <location>
        <begin position="1"/>
        <end position="18"/>
    </location>
</feature>
<feature type="compositionally biased region" description="Basic and acidic residues" evidence="1">
    <location>
        <begin position="99"/>
        <end position="116"/>
    </location>
</feature>
<feature type="compositionally biased region" description="Basic residues" evidence="1">
    <location>
        <begin position="26"/>
        <end position="36"/>
    </location>
</feature>
<dbReference type="EMBL" id="CADCVB010000128">
    <property type="protein sequence ID" value="CAA9434489.1"/>
    <property type="molecule type" value="Genomic_DNA"/>
</dbReference>
<sequence>AGSHRWRHGPGSGRRRGQRVQLQQWARHRLRRRGRSGGREGARVPRGLRGVPMVGRPAPVGVRVPRGVPKAWRRRDSGRDHTRRGSTWDDLRSAFQTRTRVESRRRCVRCHMERGGQQDGGTTSHTGRASGHASHTPEDTLCPDGGGRGVPERAGPGTRRRRDAPPHPRISHQGAPQGAARSGSTSLEV</sequence>
<reference evidence="2" key="1">
    <citation type="submission" date="2020-02" db="EMBL/GenBank/DDBJ databases">
        <authorList>
            <person name="Meier V. D."/>
        </authorList>
    </citation>
    <scope>NUCLEOTIDE SEQUENCE</scope>
    <source>
        <strain evidence="2">AVDCRST_MAG78</strain>
    </source>
</reference>
<proteinExistence type="predicted"/>